<dbReference type="SUPFAM" id="SSF81901">
    <property type="entry name" value="HCP-like"/>
    <property type="match status" value="1"/>
</dbReference>
<dbReference type="PANTHER" id="PTHR47003">
    <property type="entry name" value="OS01G0970900 PROTEIN"/>
    <property type="match status" value="1"/>
</dbReference>
<protein>
    <submittedName>
        <fullName evidence="3">Pentatricopeptide repeat-containing protein</fullName>
    </submittedName>
</protein>
<keyword evidence="4" id="KW-1185">Reference proteome</keyword>
<dbReference type="Proteomes" id="UP000593562">
    <property type="component" value="Unassembled WGS sequence"/>
</dbReference>
<dbReference type="InterPro" id="IPR011990">
    <property type="entry name" value="TPR-like_helical_dom_sf"/>
</dbReference>
<feature type="repeat" description="PPR" evidence="2">
    <location>
        <begin position="149"/>
        <end position="183"/>
    </location>
</feature>
<dbReference type="EMBL" id="JAAARO010000015">
    <property type="protein sequence ID" value="KAF5735646.1"/>
    <property type="molecule type" value="Genomic_DNA"/>
</dbReference>
<proteinExistence type="predicted"/>
<dbReference type="InParanoid" id="A0A7J7CP10"/>
<evidence type="ECO:0000256" key="1">
    <source>
        <dbReference type="ARBA" id="ARBA00022737"/>
    </source>
</evidence>
<name>A0A7J7CP10_TRIWF</name>
<dbReference type="NCBIfam" id="TIGR00756">
    <property type="entry name" value="PPR"/>
    <property type="match status" value="2"/>
</dbReference>
<evidence type="ECO:0000313" key="4">
    <source>
        <dbReference type="Proteomes" id="UP000593562"/>
    </source>
</evidence>
<dbReference type="PANTHER" id="PTHR47003:SF3">
    <property type="entry name" value="SMALL RIBOSOMAL SUBUNIT PROTEIN MS81 (RPPR8)"/>
    <property type="match status" value="1"/>
</dbReference>
<evidence type="ECO:0000313" key="3">
    <source>
        <dbReference type="EMBL" id="KAF5735646.1"/>
    </source>
</evidence>
<dbReference type="GO" id="GO:0008380">
    <property type="term" value="P:RNA splicing"/>
    <property type="evidence" value="ECO:0007669"/>
    <property type="project" value="InterPro"/>
</dbReference>
<dbReference type="InterPro" id="IPR002885">
    <property type="entry name" value="PPR_rpt"/>
</dbReference>
<gene>
    <name evidence="3" type="ORF">HS088_TW15G01157</name>
</gene>
<dbReference type="Pfam" id="PF01535">
    <property type="entry name" value="PPR"/>
    <property type="match status" value="3"/>
</dbReference>
<dbReference type="OrthoDB" id="777957at2759"/>
<accession>A0A7J7CP10</accession>
<reference evidence="3 4" key="1">
    <citation type="journal article" date="2020" name="Nat. Commun.">
        <title>Genome of Tripterygium wilfordii and identification of cytochrome P450 involved in triptolide biosynthesis.</title>
        <authorList>
            <person name="Tu L."/>
            <person name="Su P."/>
            <person name="Zhang Z."/>
            <person name="Gao L."/>
            <person name="Wang J."/>
            <person name="Hu T."/>
            <person name="Zhou J."/>
            <person name="Zhang Y."/>
            <person name="Zhao Y."/>
            <person name="Liu Y."/>
            <person name="Song Y."/>
            <person name="Tong Y."/>
            <person name="Lu Y."/>
            <person name="Yang J."/>
            <person name="Xu C."/>
            <person name="Jia M."/>
            <person name="Peters R.J."/>
            <person name="Huang L."/>
            <person name="Gao W."/>
        </authorList>
    </citation>
    <scope>NUCLEOTIDE SEQUENCE [LARGE SCALE GENOMIC DNA]</scope>
    <source>
        <strain evidence="4">cv. XIE 37</strain>
        <tissue evidence="3">Leaf</tissue>
    </source>
</reference>
<comment type="caution">
    <text evidence="3">The sequence shown here is derived from an EMBL/GenBank/DDBJ whole genome shotgun (WGS) entry which is preliminary data.</text>
</comment>
<evidence type="ECO:0000256" key="2">
    <source>
        <dbReference type="PROSITE-ProRule" id="PRU00708"/>
    </source>
</evidence>
<dbReference type="Gene3D" id="1.25.40.10">
    <property type="entry name" value="Tetratricopeptide repeat domain"/>
    <property type="match status" value="4"/>
</dbReference>
<dbReference type="InterPro" id="IPR044578">
    <property type="entry name" value="BIR6-like"/>
</dbReference>
<dbReference type="AlphaFoldDB" id="A0A7J7CP10"/>
<feature type="repeat" description="PPR" evidence="2">
    <location>
        <begin position="286"/>
        <end position="320"/>
    </location>
</feature>
<feature type="repeat" description="PPR" evidence="2">
    <location>
        <begin position="463"/>
        <end position="493"/>
    </location>
</feature>
<sequence length="658" mass="74524">MRYSWRLMLLRNYSRSTLQNPTHFSCFQVYSSSLRSLSTLLRTHSPSQFDNLANGIVPINPYAQLRYKDFVARNFSSEAAIEEEGHTDHVVVVEAFSKFSDSDDIKRELNGVVFTHDMVLRVLKSFESSPDVATRFFDWVVERDGERLSSKSYNLMLDILGLNGFVEEFWNLVQTMKKKGYGVSKGVHDKVLDKFEKDGLVNDAERLKGVFSTGSVDNSMEKIGLRLYRIIRNEVWGDEVEQRIKDLDVTFSSDLVKMVLENLGTEPMKALIFFRWIDESGLFKHDEKSYNAMARVLGREDCLDRFWKVVDEMRSGGFEMEMETYVKVLGRFAKRKMIKDAVDLYEFAMAGASKPSANCCTFLLRKIVAGKQLDMNLFSKVVSVFKQSGGILTDPMLDAVLKSLTSVGRIQEFTKVFKAMGEGGFVPTGNLQGKIAYRLSCARQKEETNRFVDHMETLGRGLDGRAWVSLVEGHCVAGDLEKASEYFQKMLQKEGASGVSYTFELLVNAYCNKNRAIDACKLLCNFVSENQLKPWHTTYKALINKLLVQKGFSEALNILTLMKNHGFPPEVDPFIEYISKTGTADDAIAFLKAMTSKRFPSTSVVIRMFEAILQSGKHHKAQDILSKCPNYIRNHADVLNLFCSMKSAKRTTAAALAV</sequence>
<organism evidence="3 4">
    <name type="scientific">Tripterygium wilfordii</name>
    <name type="common">Thunder God vine</name>
    <dbReference type="NCBI Taxonomy" id="458696"/>
    <lineage>
        <taxon>Eukaryota</taxon>
        <taxon>Viridiplantae</taxon>
        <taxon>Streptophyta</taxon>
        <taxon>Embryophyta</taxon>
        <taxon>Tracheophyta</taxon>
        <taxon>Spermatophyta</taxon>
        <taxon>Magnoliopsida</taxon>
        <taxon>eudicotyledons</taxon>
        <taxon>Gunneridae</taxon>
        <taxon>Pentapetalae</taxon>
        <taxon>rosids</taxon>
        <taxon>fabids</taxon>
        <taxon>Celastrales</taxon>
        <taxon>Celastraceae</taxon>
        <taxon>Tripterygium</taxon>
    </lineage>
</organism>
<dbReference type="FunCoup" id="A0A7J7CP10">
    <property type="interactions" value="2501"/>
</dbReference>
<keyword evidence="1" id="KW-0677">Repeat</keyword>
<dbReference type="PROSITE" id="PS51375">
    <property type="entry name" value="PPR"/>
    <property type="match status" value="3"/>
</dbReference>